<feature type="transmembrane region" description="Helical" evidence="7">
    <location>
        <begin position="105"/>
        <end position="128"/>
    </location>
</feature>
<organism evidence="9 10">
    <name type="scientific">Polymorphospora rubra</name>
    <dbReference type="NCBI Taxonomy" id="338584"/>
    <lineage>
        <taxon>Bacteria</taxon>
        <taxon>Bacillati</taxon>
        <taxon>Actinomycetota</taxon>
        <taxon>Actinomycetes</taxon>
        <taxon>Micromonosporales</taxon>
        <taxon>Micromonosporaceae</taxon>
        <taxon>Polymorphospora</taxon>
    </lineage>
</organism>
<feature type="transmembrane region" description="Helical" evidence="7">
    <location>
        <begin position="167"/>
        <end position="189"/>
    </location>
</feature>
<comment type="subcellular location">
    <subcellularLocation>
        <location evidence="1">Cell membrane</location>
        <topology evidence="1">Multi-pass membrane protein</topology>
    </subcellularLocation>
</comment>
<dbReference type="InterPro" id="IPR020846">
    <property type="entry name" value="MFS_dom"/>
</dbReference>
<dbReference type="PANTHER" id="PTHR42718">
    <property type="entry name" value="MAJOR FACILITATOR SUPERFAMILY MULTIDRUG TRANSPORTER MFSC"/>
    <property type="match status" value="1"/>
</dbReference>
<feature type="transmembrane region" description="Helical" evidence="7">
    <location>
        <begin position="233"/>
        <end position="253"/>
    </location>
</feature>
<dbReference type="PRINTS" id="PR01036">
    <property type="entry name" value="TCRTETB"/>
</dbReference>
<feature type="transmembrane region" description="Helical" evidence="7">
    <location>
        <begin position="364"/>
        <end position="387"/>
    </location>
</feature>
<dbReference type="Gene3D" id="1.20.1250.20">
    <property type="entry name" value="MFS general substrate transporter like domains"/>
    <property type="match status" value="1"/>
</dbReference>
<name>A0A810MSM7_9ACTN</name>
<evidence type="ECO:0000256" key="1">
    <source>
        <dbReference type="ARBA" id="ARBA00004651"/>
    </source>
</evidence>
<feature type="domain" description="Major facilitator superfamily (MFS) profile" evidence="8">
    <location>
        <begin position="14"/>
        <end position="469"/>
    </location>
</feature>
<evidence type="ECO:0000256" key="5">
    <source>
        <dbReference type="ARBA" id="ARBA00022989"/>
    </source>
</evidence>
<keyword evidence="3" id="KW-1003">Cell membrane</keyword>
<gene>
    <name evidence="9" type="ORF">Prubr_12570</name>
</gene>
<dbReference type="Gene3D" id="1.20.1720.10">
    <property type="entry name" value="Multidrug resistance protein D"/>
    <property type="match status" value="1"/>
</dbReference>
<dbReference type="RefSeq" id="WP_246568368.1">
    <property type="nucleotide sequence ID" value="NZ_AP023359.1"/>
</dbReference>
<feature type="transmembrane region" description="Helical" evidence="7">
    <location>
        <begin position="12"/>
        <end position="38"/>
    </location>
</feature>
<feature type="transmembrane region" description="Helical" evidence="7">
    <location>
        <begin position="80"/>
        <end position="99"/>
    </location>
</feature>
<evidence type="ECO:0000259" key="8">
    <source>
        <dbReference type="PROSITE" id="PS50850"/>
    </source>
</evidence>
<dbReference type="CDD" id="cd17321">
    <property type="entry name" value="MFS_MMR_MDR_like"/>
    <property type="match status" value="1"/>
</dbReference>
<dbReference type="Proteomes" id="UP000680866">
    <property type="component" value="Chromosome"/>
</dbReference>
<feature type="transmembrane region" description="Helical" evidence="7">
    <location>
        <begin position="274"/>
        <end position="294"/>
    </location>
</feature>
<feature type="transmembrane region" description="Helical" evidence="7">
    <location>
        <begin position="445"/>
        <end position="465"/>
    </location>
</feature>
<feature type="transmembrane region" description="Helical" evidence="7">
    <location>
        <begin position="201"/>
        <end position="221"/>
    </location>
</feature>
<evidence type="ECO:0000313" key="9">
    <source>
        <dbReference type="EMBL" id="BCJ64236.1"/>
    </source>
</evidence>
<dbReference type="GO" id="GO:0005886">
    <property type="term" value="C:plasma membrane"/>
    <property type="evidence" value="ECO:0007669"/>
    <property type="project" value="UniProtKB-SubCell"/>
</dbReference>
<feature type="transmembrane region" description="Helical" evidence="7">
    <location>
        <begin position="50"/>
        <end position="68"/>
    </location>
</feature>
<keyword evidence="10" id="KW-1185">Reference proteome</keyword>
<evidence type="ECO:0000256" key="7">
    <source>
        <dbReference type="SAM" id="Phobius"/>
    </source>
</evidence>
<keyword evidence="5 7" id="KW-1133">Transmembrane helix</keyword>
<dbReference type="KEGG" id="pry:Prubr_12570"/>
<dbReference type="Pfam" id="PF07690">
    <property type="entry name" value="MFS_1"/>
    <property type="match status" value="1"/>
</dbReference>
<dbReference type="PANTHER" id="PTHR42718:SF46">
    <property type="entry name" value="BLR6921 PROTEIN"/>
    <property type="match status" value="1"/>
</dbReference>
<dbReference type="InterPro" id="IPR011701">
    <property type="entry name" value="MFS"/>
</dbReference>
<feature type="transmembrane region" description="Helical" evidence="7">
    <location>
        <begin position="306"/>
        <end position="328"/>
    </location>
</feature>
<protein>
    <submittedName>
        <fullName evidence="9">MFS transporter</fullName>
    </submittedName>
</protein>
<dbReference type="PROSITE" id="PS50850">
    <property type="entry name" value="MFS"/>
    <property type="match status" value="1"/>
</dbReference>
<dbReference type="GO" id="GO:0022857">
    <property type="term" value="F:transmembrane transporter activity"/>
    <property type="evidence" value="ECO:0007669"/>
    <property type="project" value="InterPro"/>
</dbReference>
<dbReference type="NCBIfam" id="TIGR00711">
    <property type="entry name" value="efflux_EmrB"/>
    <property type="match status" value="1"/>
</dbReference>
<keyword evidence="4 7" id="KW-0812">Transmembrane</keyword>
<dbReference type="SUPFAM" id="SSF103473">
    <property type="entry name" value="MFS general substrate transporter"/>
    <property type="match status" value="1"/>
</dbReference>
<evidence type="ECO:0000313" key="10">
    <source>
        <dbReference type="Proteomes" id="UP000680866"/>
    </source>
</evidence>
<evidence type="ECO:0000256" key="3">
    <source>
        <dbReference type="ARBA" id="ARBA00022475"/>
    </source>
</evidence>
<evidence type="ECO:0000256" key="4">
    <source>
        <dbReference type="ARBA" id="ARBA00022692"/>
    </source>
</evidence>
<dbReference type="EMBL" id="AP023359">
    <property type="protein sequence ID" value="BCJ64236.1"/>
    <property type="molecule type" value="Genomic_DNA"/>
</dbReference>
<proteinExistence type="predicted"/>
<evidence type="ECO:0000256" key="6">
    <source>
        <dbReference type="ARBA" id="ARBA00023136"/>
    </source>
</evidence>
<feature type="transmembrane region" description="Helical" evidence="7">
    <location>
        <begin position="408"/>
        <end position="433"/>
    </location>
</feature>
<keyword evidence="6 7" id="KW-0472">Membrane</keyword>
<keyword evidence="2" id="KW-0813">Transport</keyword>
<feature type="transmembrane region" description="Helical" evidence="7">
    <location>
        <begin position="335"/>
        <end position="352"/>
    </location>
</feature>
<reference evidence="9" key="1">
    <citation type="submission" date="2020-08" db="EMBL/GenBank/DDBJ databases">
        <title>Whole genome shotgun sequence of Polymorphospora rubra NBRC 101157.</title>
        <authorList>
            <person name="Komaki H."/>
            <person name="Tamura T."/>
        </authorList>
    </citation>
    <scope>NUCLEOTIDE SEQUENCE</scope>
    <source>
        <strain evidence="9">NBRC 101157</strain>
    </source>
</reference>
<dbReference type="InterPro" id="IPR036259">
    <property type="entry name" value="MFS_trans_sf"/>
</dbReference>
<accession>A0A810MSM7</accession>
<feature type="transmembrane region" description="Helical" evidence="7">
    <location>
        <begin position="140"/>
        <end position="161"/>
    </location>
</feature>
<dbReference type="InterPro" id="IPR004638">
    <property type="entry name" value="EmrB-like"/>
</dbReference>
<evidence type="ECO:0000256" key="2">
    <source>
        <dbReference type="ARBA" id="ARBA00022448"/>
    </source>
</evidence>
<sequence>MSGPTMPAARRWLALGVLCSGTLLVILDGSVVTVALPIIQHDLGFSRSGLAWVVNAYLIAFAGLLLLAGRLGDLIGRKRVLLAGLAVFTVASLLCGVAGSSGELIAARFAQGVGGAMASAVVLGMIVTMFPEPGERARAIGVYSLVQASGAAIGLIAGGVLTQLLSWHWAFFVNVPVGIAAVLLAYRLFPAERGPGLRAGLDLPGAALVTGGLMLLVYAIVEAERHSWGSPRTAGPAVLSIVLLAGFVIRQATARQPLLPLRIFRSRAVSGANLVMLPLVAGMFGFQFLTALYLQRLLDLDALRTGLAFLPAPAAIALVSVGVAGRLAARFGPRTVLVAGLTAIAAGLLLLARVPADARYAVDVLPALVLIGAAFGAVLPALMGQAMSAATPADSGLASGLVNTTQQVGAAIGTAVLAALASARTGALLAQGAGSAAALAGGFRVAYAASAAFALAGVVAAVLVLRRPAKLPAGRPVDA</sequence>
<dbReference type="AlphaFoldDB" id="A0A810MSM7"/>